<dbReference type="EMBL" id="QXGF01000143">
    <property type="protein sequence ID" value="KAE8945822.1"/>
    <property type="molecule type" value="Genomic_DNA"/>
</dbReference>
<keyword evidence="12" id="KW-1185">Reference proteome</keyword>
<dbReference type="EMBL" id="QXGA01000460">
    <property type="protein sequence ID" value="KAE9145592.1"/>
    <property type="molecule type" value="Genomic_DNA"/>
</dbReference>
<comment type="caution">
    <text evidence="2">The sequence shown here is derived from an EMBL/GenBank/DDBJ whole genome shotgun (WGS) entry which is preliminary data.</text>
</comment>
<dbReference type="Proteomes" id="UP000440732">
    <property type="component" value="Unassembled WGS sequence"/>
</dbReference>
<evidence type="ECO:0000313" key="7">
    <source>
        <dbReference type="EMBL" id="KAE9247244.1"/>
    </source>
</evidence>
<evidence type="ECO:0000313" key="2">
    <source>
        <dbReference type="EMBL" id="KAE8989631.1"/>
    </source>
</evidence>
<dbReference type="EMBL" id="QXGB01000182">
    <property type="protein sequence ID" value="KAE9226050.1"/>
    <property type="molecule type" value="Genomic_DNA"/>
</dbReference>
<dbReference type="Proteomes" id="UP000441208">
    <property type="component" value="Unassembled WGS sequence"/>
</dbReference>
<evidence type="ECO:0000313" key="4">
    <source>
        <dbReference type="EMBL" id="KAE9128401.1"/>
    </source>
</evidence>
<gene>
    <name evidence="9" type="ORF">PF001_g15465</name>
    <name evidence="8" type="ORF">PF002_g5916</name>
    <name evidence="7" type="ORF">PF004_g4419</name>
    <name evidence="6" type="ORF">PF005_g5286</name>
    <name evidence="5" type="ORF">PF006_g9571</name>
    <name evidence="4" type="ORF">PF007_g5282</name>
    <name evidence="10" type="ORF">PF008_g8948</name>
    <name evidence="1" type="ORF">PF009_g4546</name>
    <name evidence="3" type="ORF">PF010_g8549</name>
    <name evidence="2" type="ORF">PF011_g18684</name>
</gene>
<dbReference type="Proteomes" id="UP000440367">
    <property type="component" value="Unassembled WGS sequence"/>
</dbReference>
<evidence type="ECO:0000313" key="6">
    <source>
        <dbReference type="EMBL" id="KAE9226050.1"/>
    </source>
</evidence>
<evidence type="ECO:0000313" key="14">
    <source>
        <dbReference type="Proteomes" id="UP000440367"/>
    </source>
</evidence>
<evidence type="ECO:0000313" key="8">
    <source>
        <dbReference type="EMBL" id="KAE9248190.1"/>
    </source>
</evidence>
<evidence type="ECO:0000313" key="16">
    <source>
        <dbReference type="Proteomes" id="UP000441208"/>
    </source>
</evidence>
<proteinExistence type="predicted"/>
<evidence type="ECO:0000313" key="3">
    <source>
        <dbReference type="EMBL" id="KAE9117617.1"/>
    </source>
</evidence>
<dbReference type="EMBL" id="QXFW01001516">
    <property type="protein sequence ID" value="KAE8989631.1"/>
    <property type="molecule type" value="Genomic_DNA"/>
</dbReference>
<dbReference type="EMBL" id="QXFY01000413">
    <property type="protein sequence ID" value="KAE9345043.1"/>
    <property type="molecule type" value="Genomic_DNA"/>
</dbReference>
<dbReference type="Proteomes" id="UP000460718">
    <property type="component" value="Unassembled WGS sequence"/>
</dbReference>
<dbReference type="Proteomes" id="UP000476176">
    <property type="component" value="Unassembled WGS sequence"/>
</dbReference>
<dbReference type="EMBL" id="QXGE01001008">
    <property type="protein sequence ID" value="KAE9299385.1"/>
    <property type="molecule type" value="Genomic_DNA"/>
</dbReference>
<dbReference type="Proteomes" id="UP000486351">
    <property type="component" value="Unassembled WGS sequence"/>
</dbReference>
<organism evidence="2 17">
    <name type="scientific">Phytophthora fragariae</name>
    <dbReference type="NCBI Taxonomy" id="53985"/>
    <lineage>
        <taxon>Eukaryota</taxon>
        <taxon>Sar</taxon>
        <taxon>Stramenopiles</taxon>
        <taxon>Oomycota</taxon>
        <taxon>Peronosporomycetes</taxon>
        <taxon>Peronosporales</taxon>
        <taxon>Peronosporaceae</taxon>
        <taxon>Phytophthora</taxon>
    </lineage>
</organism>
<dbReference type="AlphaFoldDB" id="A0A6A3J5H2"/>
<dbReference type="Proteomes" id="UP000433483">
    <property type="component" value="Unassembled WGS sequence"/>
</dbReference>
<accession>A0A6A3J5H2</accession>
<evidence type="ECO:0000313" key="13">
    <source>
        <dbReference type="Proteomes" id="UP000437068"/>
    </source>
</evidence>
<evidence type="ECO:0000313" key="18">
    <source>
        <dbReference type="Proteomes" id="UP000476176"/>
    </source>
</evidence>
<dbReference type="Proteomes" id="UP000437068">
    <property type="component" value="Unassembled WGS sequence"/>
</dbReference>
<evidence type="ECO:0000313" key="10">
    <source>
        <dbReference type="EMBL" id="KAE9345043.1"/>
    </source>
</evidence>
<evidence type="ECO:0000313" key="15">
    <source>
        <dbReference type="Proteomes" id="UP000440732"/>
    </source>
</evidence>
<evidence type="ECO:0000313" key="12">
    <source>
        <dbReference type="Proteomes" id="UP000433483"/>
    </source>
</evidence>
<dbReference type="Proteomes" id="UP000488956">
    <property type="component" value="Unassembled WGS sequence"/>
</dbReference>
<dbReference type="EMBL" id="QXFZ01000182">
    <property type="protein sequence ID" value="KAE9128401.1"/>
    <property type="molecule type" value="Genomic_DNA"/>
</dbReference>
<protein>
    <submittedName>
        <fullName evidence="2">Uncharacterized protein</fullName>
    </submittedName>
</protein>
<evidence type="ECO:0000313" key="20">
    <source>
        <dbReference type="Proteomes" id="UP000488956"/>
    </source>
</evidence>
<name>A0A6A3J5H2_9STRA</name>
<dbReference type="Proteomes" id="UP000429523">
    <property type="component" value="Unassembled WGS sequence"/>
</dbReference>
<evidence type="ECO:0000313" key="11">
    <source>
        <dbReference type="Proteomes" id="UP000429523"/>
    </source>
</evidence>
<evidence type="ECO:0000313" key="1">
    <source>
        <dbReference type="EMBL" id="KAE8945822.1"/>
    </source>
</evidence>
<evidence type="ECO:0000313" key="17">
    <source>
        <dbReference type="Proteomes" id="UP000460718"/>
    </source>
</evidence>
<dbReference type="EMBL" id="QXGD01000199">
    <property type="protein sequence ID" value="KAE9248190.1"/>
    <property type="molecule type" value="Genomic_DNA"/>
</dbReference>
<sequence>MREALHKNAHHLEAANAAVAAGVSTVLDQASGCHRPTLYR</sequence>
<evidence type="ECO:0000313" key="5">
    <source>
        <dbReference type="EMBL" id="KAE9145592.1"/>
    </source>
</evidence>
<dbReference type="EMBL" id="QXGC01000152">
    <property type="protein sequence ID" value="KAE9247244.1"/>
    <property type="molecule type" value="Genomic_DNA"/>
</dbReference>
<dbReference type="EMBL" id="QXFX01000389">
    <property type="protein sequence ID" value="KAE9117617.1"/>
    <property type="molecule type" value="Genomic_DNA"/>
</dbReference>
<reference evidence="17 18" key="1">
    <citation type="submission" date="2018-09" db="EMBL/GenBank/DDBJ databases">
        <title>Genomic investigation of the strawberry pathogen Phytophthora fragariae indicates pathogenicity is determined by transcriptional variation in three key races.</title>
        <authorList>
            <person name="Adams T.M."/>
            <person name="Armitage A.D."/>
            <person name="Sobczyk M.K."/>
            <person name="Bates H.J."/>
            <person name="Dunwell J.M."/>
            <person name="Nellist C.F."/>
            <person name="Harrison R.J."/>
        </authorList>
    </citation>
    <scope>NUCLEOTIDE SEQUENCE [LARGE SCALE GENOMIC DNA]</scope>
    <source>
        <strain evidence="9 13">A4</strain>
        <strain evidence="8 14">BC-1</strain>
        <strain evidence="7 18">BC-23</strain>
        <strain evidence="6 12">NOV-27</strain>
        <strain evidence="5 15">NOV-5</strain>
        <strain evidence="4 16">NOV-71</strain>
        <strain evidence="10 19">NOV-77</strain>
        <strain evidence="1 11">NOV-9</strain>
        <strain evidence="3 20">ONT-3</strain>
        <strain evidence="2 17">SCRP245</strain>
    </source>
</reference>
<evidence type="ECO:0000313" key="9">
    <source>
        <dbReference type="EMBL" id="KAE9299385.1"/>
    </source>
</evidence>
<evidence type="ECO:0000313" key="19">
    <source>
        <dbReference type="Proteomes" id="UP000486351"/>
    </source>
</evidence>